<proteinExistence type="predicted"/>
<dbReference type="InParanoid" id="B9RVG4"/>
<dbReference type="AlphaFoldDB" id="B9RVG4"/>
<name>B9RVG4_RICCO</name>
<sequence>MIAELLALDIDIDKDIKFMCKEIIKDVDVSSGWWYQACPQCKSSVQNYNAQV</sequence>
<gene>
    <name evidence="1" type="ORF">RCOM_1135570</name>
</gene>
<accession>B9RVG4</accession>
<evidence type="ECO:0000313" key="1">
    <source>
        <dbReference type="EMBL" id="EEF44665.1"/>
    </source>
</evidence>
<reference evidence="2" key="1">
    <citation type="journal article" date="2010" name="Nat. Biotechnol.">
        <title>Draft genome sequence of the oilseed species Ricinus communis.</title>
        <authorList>
            <person name="Chan A.P."/>
            <person name="Crabtree J."/>
            <person name="Zhao Q."/>
            <person name="Lorenzi H."/>
            <person name="Orvis J."/>
            <person name="Puiu D."/>
            <person name="Melake-Berhan A."/>
            <person name="Jones K.M."/>
            <person name="Redman J."/>
            <person name="Chen G."/>
            <person name="Cahoon E.B."/>
            <person name="Gedil M."/>
            <person name="Stanke M."/>
            <person name="Haas B.J."/>
            <person name="Wortman J.R."/>
            <person name="Fraser-Liggett C.M."/>
            <person name="Ravel J."/>
            <person name="Rabinowicz P.D."/>
        </authorList>
    </citation>
    <scope>NUCLEOTIDE SEQUENCE [LARGE SCALE GENOMIC DNA]</scope>
    <source>
        <strain evidence="2">cv. Hale</strain>
    </source>
</reference>
<dbReference type="SUPFAM" id="SSF50249">
    <property type="entry name" value="Nucleic acid-binding proteins"/>
    <property type="match status" value="1"/>
</dbReference>
<dbReference type="EMBL" id="EQ973820">
    <property type="protein sequence ID" value="EEF44665.1"/>
    <property type="molecule type" value="Genomic_DNA"/>
</dbReference>
<dbReference type="Proteomes" id="UP000008311">
    <property type="component" value="Unassembled WGS sequence"/>
</dbReference>
<organism evidence="1 2">
    <name type="scientific">Ricinus communis</name>
    <name type="common">Castor bean</name>
    <dbReference type="NCBI Taxonomy" id="3988"/>
    <lineage>
        <taxon>Eukaryota</taxon>
        <taxon>Viridiplantae</taxon>
        <taxon>Streptophyta</taxon>
        <taxon>Embryophyta</taxon>
        <taxon>Tracheophyta</taxon>
        <taxon>Spermatophyta</taxon>
        <taxon>Magnoliopsida</taxon>
        <taxon>eudicotyledons</taxon>
        <taxon>Gunneridae</taxon>
        <taxon>Pentapetalae</taxon>
        <taxon>rosids</taxon>
        <taxon>fabids</taxon>
        <taxon>Malpighiales</taxon>
        <taxon>Euphorbiaceae</taxon>
        <taxon>Acalyphoideae</taxon>
        <taxon>Acalypheae</taxon>
        <taxon>Ricinus</taxon>
    </lineage>
</organism>
<keyword evidence="2" id="KW-1185">Reference proteome</keyword>
<dbReference type="InterPro" id="IPR012340">
    <property type="entry name" value="NA-bd_OB-fold"/>
</dbReference>
<protein>
    <submittedName>
        <fullName evidence="1">Uncharacterized protein</fullName>
    </submittedName>
</protein>
<evidence type="ECO:0000313" key="2">
    <source>
        <dbReference type="Proteomes" id="UP000008311"/>
    </source>
</evidence>
<dbReference type="Gene3D" id="2.40.50.140">
    <property type="entry name" value="Nucleic acid-binding proteins"/>
    <property type="match status" value="1"/>
</dbReference>